<dbReference type="EMBL" id="JARRAF010000106">
    <property type="protein sequence ID" value="MDK2127056.1"/>
    <property type="molecule type" value="Genomic_DNA"/>
</dbReference>
<evidence type="ECO:0000313" key="1">
    <source>
        <dbReference type="EMBL" id="MDK2127056.1"/>
    </source>
</evidence>
<name>A0ABT7E408_9NEIS</name>
<proteinExistence type="predicted"/>
<dbReference type="Proteomes" id="UP001172778">
    <property type="component" value="Unassembled WGS sequence"/>
</dbReference>
<sequence>MNSFRSLSNDLPADKIRAEANGAKFRVLVVQNELVEEVYFLRENNFLEKVDWNLGFCGRVALWLRGREWPPTLIYQVAIANNAVMIKWSDYSRGFGELDVMTATRKVNGDKWKVAWKVG</sequence>
<gene>
    <name evidence="1" type="ORF">PZA18_23740</name>
</gene>
<organism evidence="1 2">
    <name type="scientific">Parachitinimonas caeni</name>
    <dbReference type="NCBI Taxonomy" id="3031301"/>
    <lineage>
        <taxon>Bacteria</taxon>
        <taxon>Pseudomonadati</taxon>
        <taxon>Pseudomonadota</taxon>
        <taxon>Betaproteobacteria</taxon>
        <taxon>Neisseriales</taxon>
        <taxon>Chitinibacteraceae</taxon>
        <taxon>Parachitinimonas</taxon>
    </lineage>
</organism>
<comment type="caution">
    <text evidence="1">The sequence shown here is derived from an EMBL/GenBank/DDBJ whole genome shotgun (WGS) entry which is preliminary data.</text>
</comment>
<accession>A0ABT7E408</accession>
<dbReference type="RefSeq" id="WP_284103374.1">
    <property type="nucleotide sequence ID" value="NZ_JARRAF010000106.1"/>
</dbReference>
<keyword evidence="2" id="KW-1185">Reference proteome</keyword>
<protein>
    <submittedName>
        <fullName evidence="1">Uncharacterized protein</fullName>
    </submittedName>
</protein>
<evidence type="ECO:0000313" key="2">
    <source>
        <dbReference type="Proteomes" id="UP001172778"/>
    </source>
</evidence>
<reference evidence="1" key="1">
    <citation type="submission" date="2023-03" db="EMBL/GenBank/DDBJ databases">
        <title>Chitinimonas shenzhenensis gen. nov., sp. nov., a novel member of family Burkholderiaceae isolated from activated sludge collected in Shen Zhen, China.</title>
        <authorList>
            <person name="Wang X."/>
        </authorList>
    </citation>
    <scope>NUCLEOTIDE SEQUENCE</scope>
    <source>
        <strain evidence="1">DQS-5</strain>
    </source>
</reference>